<dbReference type="CDD" id="cd00056">
    <property type="entry name" value="ENDO3c"/>
    <property type="match status" value="1"/>
</dbReference>
<evidence type="ECO:0000259" key="10">
    <source>
        <dbReference type="SMART" id="SM00478"/>
    </source>
</evidence>
<keyword evidence="3" id="KW-0479">Metal-binding</keyword>
<dbReference type="Gene3D" id="1.10.1670.10">
    <property type="entry name" value="Helix-hairpin-Helix base-excision DNA repair enzymes (C-terminal)"/>
    <property type="match status" value="1"/>
</dbReference>
<comment type="similarity">
    <text evidence="2">Belongs to the Nth/MutY family.</text>
</comment>
<dbReference type="GO" id="GO:0000701">
    <property type="term" value="F:purine-specific mismatch base pair DNA N-glycosylase activity"/>
    <property type="evidence" value="ECO:0007669"/>
    <property type="project" value="TreeGrafter"/>
</dbReference>
<dbReference type="GO" id="GO:0006284">
    <property type="term" value="P:base-excision repair"/>
    <property type="evidence" value="ECO:0007669"/>
    <property type="project" value="InterPro"/>
</dbReference>
<keyword evidence="5" id="KW-0378">Hydrolase</keyword>
<organism evidence="11">
    <name type="scientific">Ignisphaera aggregans</name>
    <dbReference type="NCBI Taxonomy" id="334771"/>
    <lineage>
        <taxon>Archaea</taxon>
        <taxon>Thermoproteota</taxon>
        <taxon>Thermoprotei</taxon>
        <taxon>Desulfurococcales</taxon>
        <taxon>Desulfurococcaceae</taxon>
        <taxon>Ignisphaera</taxon>
    </lineage>
</organism>
<accession>A0A7C4FHP0</accession>
<dbReference type="InterPro" id="IPR003265">
    <property type="entry name" value="HhH-GPD_domain"/>
</dbReference>
<dbReference type="Gene3D" id="1.10.340.30">
    <property type="entry name" value="Hypothetical protein, domain 2"/>
    <property type="match status" value="1"/>
</dbReference>
<dbReference type="GO" id="GO:0046872">
    <property type="term" value="F:metal ion binding"/>
    <property type="evidence" value="ECO:0007669"/>
    <property type="project" value="UniProtKB-KW"/>
</dbReference>
<dbReference type="PANTHER" id="PTHR42944:SF1">
    <property type="entry name" value="ADENINE DNA GLYCOSYLASE"/>
    <property type="match status" value="1"/>
</dbReference>
<gene>
    <name evidence="11" type="ORF">ENV14_08915</name>
</gene>
<evidence type="ECO:0000256" key="6">
    <source>
        <dbReference type="ARBA" id="ARBA00023004"/>
    </source>
</evidence>
<dbReference type="GO" id="GO:0034039">
    <property type="term" value="F:8-oxo-7,8-dihydroguanine DNA N-glycosylase activity"/>
    <property type="evidence" value="ECO:0007669"/>
    <property type="project" value="TreeGrafter"/>
</dbReference>
<evidence type="ECO:0000256" key="8">
    <source>
        <dbReference type="ARBA" id="ARBA00023204"/>
    </source>
</evidence>
<dbReference type="GO" id="GO:0051539">
    <property type="term" value="F:4 iron, 4 sulfur cluster binding"/>
    <property type="evidence" value="ECO:0007669"/>
    <property type="project" value="InterPro"/>
</dbReference>
<dbReference type="SMART" id="SM00478">
    <property type="entry name" value="ENDO3c"/>
    <property type="match status" value="1"/>
</dbReference>
<dbReference type="InterPro" id="IPR044298">
    <property type="entry name" value="MIG/MutY"/>
</dbReference>
<comment type="caution">
    <text evidence="11">The sequence shown here is derived from an EMBL/GenBank/DDBJ whole genome shotgun (WGS) entry which is preliminary data.</text>
</comment>
<dbReference type="InterPro" id="IPR011257">
    <property type="entry name" value="DNA_glycosylase"/>
</dbReference>
<keyword evidence="6" id="KW-0408">Iron</keyword>
<dbReference type="GO" id="GO:0035485">
    <property type="term" value="F:adenine/guanine mispair binding"/>
    <property type="evidence" value="ECO:0007669"/>
    <property type="project" value="TreeGrafter"/>
</dbReference>
<dbReference type="Pfam" id="PF00730">
    <property type="entry name" value="HhH-GPD"/>
    <property type="match status" value="1"/>
</dbReference>
<protein>
    <submittedName>
        <fullName evidence="11">A/G-specific adenine glycosylase</fullName>
    </submittedName>
</protein>
<keyword evidence="7" id="KW-0411">Iron-sulfur</keyword>
<evidence type="ECO:0000256" key="4">
    <source>
        <dbReference type="ARBA" id="ARBA00022763"/>
    </source>
</evidence>
<dbReference type="GO" id="GO:0006298">
    <property type="term" value="P:mismatch repair"/>
    <property type="evidence" value="ECO:0007669"/>
    <property type="project" value="TreeGrafter"/>
</dbReference>
<evidence type="ECO:0000256" key="3">
    <source>
        <dbReference type="ARBA" id="ARBA00022723"/>
    </source>
</evidence>
<keyword evidence="8" id="KW-0234">DNA repair</keyword>
<feature type="domain" description="HhH-GPD" evidence="10">
    <location>
        <begin position="46"/>
        <end position="197"/>
    </location>
</feature>
<dbReference type="SMART" id="SM00525">
    <property type="entry name" value="FES"/>
    <property type="match status" value="1"/>
</dbReference>
<evidence type="ECO:0000256" key="1">
    <source>
        <dbReference type="ARBA" id="ARBA00001966"/>
    </source>
</evidence>
<evidence type="ECO:0000256" key="2">
    <source>
        <dbReference type="ARBA" id="ARBA00008343"/>
    </source>
</evidence>
<name>A0A7C4FHP0_9CREN</name>
<reference evidence="11" key="1">
    <citation type="journal article" date="2020" name="mSystems">
        <title>Genome- and Community-Level Interaction Insights into Carbon Utilization and Element Cycling Functions of Hydrothermarchaeota in Hydrothermal Sediment.</title>
        <authorList>
            <person name="Zhou Z."/>
            <person name="Liu Y."/>
            <person name="Xu W."/>
            <person name="Pan J."/>
            <person name="Luo Z.H."/>
            <person name="Li M."/>
        </authorList>
    </citation>
    <scope>NUCLEOTIDE SEQUENCE [LARGE SCALE GENOMIC DNA]</scope>
    <source>
        <strain evidence="11">SpSt-732</strain>
    </source>
</reference>
<dbReference type="InterPro" id="IPR003651">
    <property type="entry name" value="Endonuclease3_FeS-loop_motif"/>
</dbReference>
<evidence type="ECO:0000313" key="11">
    <source>
        <dbReference type="EMBL" id="HGI88486.1"/>
    </source>
</evidence>
<evidence type="ECO:0000256" key="9">
    <source>
        <dbReference type="ARBA" id="ARBA00023295"/>
    </source>
</evidence>
<keyword evidence="4" id="KW-0227">DNA damage</keyword>
<dbReference type="AlphaFoldDB" id="A0A7C4FHP0"/>
<keyword evidence="9" id="KW-0326">Glycosidase</keyword>
<proteinExistence type="inferred from homology"/>
<dbReference type="SUPFAM" id="SSF48150">
    <property type="entry name" value="DNA-glycosylase"/>
    <property type="match status" value="1"/>
</dbReference>
<dbReference type="PANTHER" id="PTHR42944">
    <property type="entry name" value="ADENINE DNA GLYCOSYLASE"/>
    <property type="match status" value="1"/>
</dbReference>
<evidence type="ECO:0000256" key="7">
    <source>
        <dbReference type="ARBA" id="ARBA00023014"/>
    </source>
</evidence>
<comment type="cofactor">
    <cofactor evidence="1">
        <name>[4Fe-4S] cluster</name>
        <dbReference type="ChEBI" id="CHEBI:49883"/>
    </cofactor>
</comment>
<dbReference type="EMBL" id="DTFF01000081">
    <property type="protein sequence ID" value="HGI88486.1"/>
    <property type="molecule type" value="Genomic_DNA"/>
</dbReference>
<dbReference type="InterPro" id="IPR023170">
    <property type="entry name" value="HhH_base_excis_C"/>
</dbReference>
<dbReference type="GO" id="GO:0032357">
    <property type="term" value="F:oxidized purine DNA binding"/>
    <property type="evidence" value="ECO:0007669"/>
    <property type="project" value="TreeGrafter"/>
</dbReference>
<evidence type="ECO:0000256" key="5">
    <source>
        <dbReference type="ARBA" id="ARBA00022801"/>
    </source>
</evidence>
<sequence>MSLSLDGAKAEEFRRRIVEWYEAHGDRDLPWRRAKDGWSVLVATLMLRKTTVKQVVKVYEEFMRRYPTPQSLLSASEDEVEELIRPLGLQHQRAKHFVELAKVLVRRFGGRVPCSREVLPGVGDYAASEVLLRVYGRAEPLLDRNMIRVVERVFGVRSAKKRPHKDRAMWSFAESLVPEDPELAEKFNFGVLDFARKICTAEKPYCDACPTKDLCSYFSRPGGKQPPSKLH</sequence>
<dbReference type="PIRSF" id="PIRSF001435">
    <property type="entry name" value="Nth"/>
    <property type="match status" value="1"/>
</dbReference>